<dbReference type="SUPFAM" id="SSF53955">
    <property type="entry name" value="Lysozyme-like"/>
    <property type="match status" value="1"/>
</dbReference>
<keyword evidence="5" id="KW-0378">Hydrolase</keyword>
<accession>A0A0N5C1P9</accession>
<dbReference type="EC" id="3.2.1.17" evidence="2"/>
<feature type="active site" description="Proton donor" evidence="9">
    <location>
        <position position="28"/>
    </location>
</feature>
<evidence type="ECO:0000256" key="2">
    <source>
        <dbReference type="ARBA" id="ARBA00012732"/>
    </source>
</evidence>
<feature type="disulfide bond" evidence="10">
    <location>
        <begin position="20"/>
        <end position="104"/>
    </location>
</feature>
<keyword evidence="12" id="KW-1185">Reference proteome</keyword>
<dbReference type="GO" id="GO:0031640">
    <property type="term" value="P:killing of cells of another organism"/>
    <property type="evidence" value="ECO:0007669"/>
    <property type="project" value="UniProtKB-KW"/>
</dbReference>
<reference evidence="13" key="1">
    <citation type="submission" date="2017-02" db="UniProtKB">
        <authorList>
            <consortium name="WormBaseParasite"/>
        </authorList>
    </citation>
    <scope>IDENTIFICATION</scope>
</reference>
<dbReference type="PANTHER" id="PTHR11195:SF13">
    <property type="entry name" value="INVERTEBRATE-TYPE LYSOZYME 2-RELATED"/>
    <property type="match status" value="1"/>
</dbReference>
<feature type="chain" id="PRO_5005895208" description="lysozyme" evidence="11">
    <location>
        <begin position="18"/>
        <end position="138"/>
    </location>
</feature>
<dbReference type="GO" id="GO:0042742">
    <property type="term" value="P:defense response to bacterium"/>
    <property type="evidence" value="ECO:0007669"/>
    <property type="project" value="UniProtKB-KW"/>
</dbReference>
<dbReference type="GO" id="GO:0003796">
    <property type="term" value="F:lysozyme activity"/>
    <property type="evidence" value="ECO:0007669"/>
    <property type="project" value="UniProtKB-EC"/>
</dbReference>
<evidence type="ECO:0000313" key="12">
    <source>
        <dbReference type="Proteomes" id="UP000046392"/>
    </source>
</evidence>
<sequence length="138" mass="15684">MLLKFLLLTILLGFTYSDRCLQCIAKQESGCRRVGCKMDRGSLSCGYYQIKHSYYQDCGEPGRLPGESSEDAWKRCSDRYHCAASCVENYFKKYKPWCQGKSDCEAMARLHSGGPSGCYGSSTDGYWERVRQCVRSGY</sequence>
<feature type="active site" description="Nucleophile" evidence="9">
    <location>
        <position position="39"/>
    </location>
</feature>
<proteinExistence type="predicted"/>
<evidence type="ECO:0000256" key="5">
    <source>
        <dbReference type="ARBA" id="ARBA00022801"/>
    </source>
</evidence>
<dbReference type="WBParaSite" id="SPAL_0001192100.1">
    <property type="protein sequence ID" value="SPAL_0001192100.1"/>
    <property type="gene ID" value="SPAL_0001192100"/>
</dbReference>
<evidence type="ECO:0000256" key="6">
    <source>
        <dbReference type="ARBA" id="ARBA00023022"/>
    </source>
</evidence>
<evidence type="ECO:0000256" key="10">
    <source>
        <dbReference type="PIRSR" id="PIRSR608597-3"/>
    </source>
</evidence>
<dbReference type="PANTHER" id="PTHR11195">
    <property type="entry name" value="DESTABILASE-RELATED"/>
    <property type="match status" value="1"/>
</dbReference>
<evidence type="ECO:0000256" key="1">
    <source>
        <dbReference type="ARBA" id="ARBA00000632"/>
    </source>
</evidence>
<dbReference type="InterPro" id="IPR023346">
    <property type="entry name" value="Lysozyme-like_dom_sf"/>
</dbReference>
<feature type="disulfide bond" evidence="10">
    <location>
        <begin position="58"/>
        <end position="86"/>
    </location>
</feature>
<evidence type="ECO:0000256" key="9">
    <source>
        <dbReference type="PIRSR" id="PIRSR608597-1"/>
    </source>
</evidence>
<dbReference type="Proteomes" id="UP000046392">
    <property type="component" value="Unplaced"/>
</dbReference>
<evidence type="ECO:0000256" key="3">
    <source>
        <dbReference type="ARBA" id="ARBA00022529"/>
    </source>
</evidence>
<dbReference type="PROSITE" id="PS51909">
    <property type="entry name" value="LYSOZYME_I"/>
    <property type="match status" value="1"/>
</dbReference>
<evidence type="ECO:0000256" key="11">
    <source>
        <dbReference type="SAM" id="SignalP"/>
    </source>
</evidence>
<keyword evidence="3" id="KW-0929">Antimicrobial</keyword>
<evidence type="ECO:0000313" key="13">
    <source>
        <dbReference type="WBParaSite" id="SPAL_0001192100.1"/>
    </source>
</evidence>
<feature type="disulfide bond" evidence="10">
    <location>
        <begin position="36"/>
        <end position="45"/>
    </location>
</feature>
<keyword evidence="8" id="KW-0326">Glycosidase</keyword>
<dbReference type="AlphaFoldDB" id="A0A0N5C1P9"/>
<keyword evidence="6" id="KW-0044">Antibiotic</keyword>
<dbReference type="STRING" id="174720.A0A0N5C1P9"/>
<evidence type="ECO:0000256" key="8">
    <source>
        <dbReference type="ARBA" id="ARBA00023295"/>
    </source>
</evidence>
<feature type="disulfide bond" evidence="10">
    <location>
        <begin position="76"/>
        <end position="82"/>
    </location>
</feature>
<dbReference type="InterPro" id="IPR008597">
    <property type="entry name" value="Invert_lysozyme"/>
</dbReference>
<name>A0A0N5C1P9_STREA</name>
<dbReference type="Pfam" id="PF05497">
    <property type="entry name" value="Destabilase"/>
    <property type="match status" value="1"/>
</dbReference>
<evidence type="ECO:0000256" key="7">
    <source>
        <dbReference type="ARBA" id="ARBA00023157"/>
    </source>
</evidence>
<protein>
    <recommendedName>
        <fullName evidence="2">lysozyme</fullName>
        <ecNumber evidence="2">3.2.1.17</ecNumber>
    </recommendedName>
</protein>
<dbReference type="Gene3D" id="1.10.530.10">
    <property type="match status" value="1"/>
</dbReference>
<keyword evidence="4" id="KW-0081">Bacteriolytic enzyme</keyword>
<keyword evidence="11" id="KW-0732">Signal</keyword>
<comment type="catalytic activity">
    <reaction evidence="1">
        <text>Hydrolysis of (1-&gt;4)-beta-linkages between N-acetylmuramic acid and N-acetyl-D-glucosamine residues in a peptidoglycan and between N-acetyl-D-glucosamine residues in chitodextrins.</text>
        <dbReference type="EC" id="3.2.1.17"/>
    </reaction>
</comment>
<keyword evidence="7 10" id="KW-1015">Disulfide bond</keyword>
<organism evidence="12 13">
    <name type="scientific">Strongyloides papillosus</name>
    <name type="common">Intestinal threadworm</name>
    <dbReference type="NCBI Taxonomy" id="174720"/>
    <lineage>
        <taxon>Eukaryota</taxon>
        <taxon>Metazoa</taxon>
        <taxon>Ecdysozoa</taxon>
        <taxon>Nematoda</taxon>
        <taxon>Chromadorea</taxon>
        <taxon>Rhabditida</taxon>
        <taxon>Tylenchina</taxon>
        <taxon>Panagrolaimomorpha</taxon>
        <taxon>Strongyloidoidea</taxon>
        <taxon>Strongyloididae</taxon>
        <taxon>Strongyloides</taxon>
    </lineage>
</organism>
<evidence type="ECO:0000256" key="4">
    <source>
        <dbReference type="ARBA" id="ARBA00022638"/>
    </source>
</evidence>
<feature type="signal peptide" evidence="11">
    <location>
        <begin position="1"/>
        <end position="17"/>
    </location>
</feature>